<dbReference type="AlphaFoldDB" id="A0A5N7DK18"/>
<protein>
    <submittedName>
        <fullName evidence="1">Uncharacterized protein</fullName>
    </submittedName>
</protein>
<keyword evidence="2" id="KW-1185">Reference proteome</keyword>
<evidence type="ECO:0000313" key="1">
    <source>
        <dbReference type="EMBL" id="KAE8406684.1"/>
    </source>
</evidence>
<evidence type="ECO:0000313" key="2">
    <source>
        <dbReference type="Proteomes" id="UP000325579"/>
    </source>
</evidence>
<dbReference type="RefSeq" id="XP_031944003.1">
    <property type="nucleotide sequence ID" value="XM_032081314.1"/>
</dbReference>
<reference evidence="1 2" key="1">
    <citation type="submission" date="2019-04" db="EMBL/GenBank/DDBJ databases">
        <authorList>
            <consortium name="DOE Joint Genome Institute"/>
            <person name="Mondo S."/>
            <person name="Kjaerbolling I."/>
            <person name="Vesth T."/>
            <person name="Frisvad J.C."/>
            <person name="Nybo J.L."/>
            <person name="Theobald S."/>
            <person name="Kildgaard S."/>
            <person name="Isbrandt T."/>
            <person name="Kuo A."/>
            <person name="Sato A."/>
            <person name="Lyhne E.K."/>
            <person name="Kogle M.E."/>
            <person name="Wiebenga A."/>
            <person name="Kun R.S."/>
            <person name="Lubbers R.J."/>
            <person name="Makela M.R."/>
            <person name="Barry K."/>
            <person name="Chovatia M."/>
            <person name="Clum A."/>
            <person name="Daum C."/>
            <person name="Haridas S."/>
            <person name="He G."/>
            <person name="LaButti K."/>
            <person name="Lipzen A."/>
            <person name="Riley R."/>
            <person name="Salamov A."/>
            <person name="Simmons B.A."/>
            <person name="Magnuson J.K."/>
            <person name="Henrissat B."/>
            <person name="Mortensen U.H."/>
            <person name="Larsen T.O."/>
            <person name="Devries R.P."/>
            <person name="Grigoriev I.V."/>
            <person name="Machida M."/>
            <person name="Baker S.E."/>
            <person name="Andersen M.R."/>
            <person name="Cantor M.N."/>
            <person name="Hua S.X."/>
        </authorList>
    </citation>
    <scope>NUCLEOTIDE SEQUENCE [LARGE SCALE GENOMIC DNA]</scope>
    <source>
        <strain evidence="1 2">CBS 119388</strain>
    </source>
</reference>
<dbReference type="GeneID" id="43666005"/>
<accession>A0A5N7DK18</accession>
<dbReference type="Proteomes" id="UP000325579">
    <property type="component" value="Unassembled WGS sequence"/>
</dbReference>
<sequence length="168" mass="18887">MVPKGHLGLKCLGWSLISDLSVPFVGRCPTIIRGPLQRQSRTNYDPLLTSLELQSLNEHFDAIASLITDDYVGSFDNPHCLRDGLLPISCFRSLVEPTTGGRLPETLRLQRAITRCLSPPRSWKGSPTRVLLQNCRYIEQHSGHFIRRGVHRLYVGALCRLALGRIML</sequence>
<dbReference type="EMBL" id="ML736752">
    <property type="protein sequence ID" value="KAE8406684.1"/>
    <property type="molecule type" value="Genomic_DNA"/>
</dbReference>
<organism evidence="1 2">
    <name type="scientific">Aspergillus pseudonomiae</name>
    <dbReference type="NCBI Taxonomy" id="1506151"/>
    <lineage>
        <taxon>Eukaryota</taxon>
        <taxon>Fungi</taxon>
        <taxon>Dikarya</taxon>
        <taxon>Ascomycota</taxon>
        <taxon>Pezizomycotina</taxon>
        <taxon>Eurotiomycetes</taxon>
        <taxon>Eurotiomycetidae</taxon>
        <taxon>Eurotiales</taxon>
        <taxon>Aspergillaceae</taxon>
        <taxon>Aspergillus</taxon>
        <taxon>Aspergillus subgen. Circumdati</taxon>
    </lineage>
</organism>
<gene>
    <name evidence="1" type="ORF">BDV37DRAFT_242397</name>
</gene>
<name>A0A5N7DK18_9EURO</name>
<proteinExistence type="predicted"/>